<organism evidence="1">
    <name type="scientific">Bracon brevicornis</name>
    <dbReference type="NCBI Taxonomy" id="1563983"/>
    <lineage>
        <taxon>Eukaryota</taxon>
        <taxon>Metazoa</taxon>
        <taxon>Ecdysozoa</taxon>
        <taxon>Arthropoda</taxon>
        <taxon>Hexapoda</taxon>
        <taxon>Insecta</taxon>
        <taxon>Pterygota</taxon>
        <taxon>Neoptera</taxon>
        <taxon>Endopterygota</taxon>
        <taxon>Hymenoptera</taxon>
        <taxon>Apocrita</taxon>
        <taxon>Ichneumonoidea</taxon>
        <taxon>Braconidae</taxon>
        <taxon>Braconinae</taxon>
        <taxon>Bracon</taxon>
    </lineage>
</organism>
<gene>
    <name evidence="1" type="ORF">BBRV_LOCUS36032</name>
</gene>
<name>A0A6V7IUS4_9HYME</name>
<dbReference type="EMBL" id="CADCXW020000012">
    <property type="protein sequence ID" value="CAD1543914.1"/>
    <property type="molecule type" value="Genomic_DNA"/>
</dbReference>
<reference evidence="1" key="1">
    <citation type="submission" date="2020-07" db="EMBL/GenBank/DDBJ databases">
        <authorList>
            <person name="Ferguson B K."/>
        </authorList>
    </citation>
    <scope>NUCLEOTIDE SEQUENCE</scope>
    <source>
        <strain evidence="1">L06</strain>
    </source>
</reference>
<protein>
    <submittedName>
        <fullName evidence="1">Uncharacterized protein</fullName>
    </submittedName>
</protein>
<accession>A0A6V7IUS4</accession>
<dbReference type="AlphaFoldDB" id="A0A6V7IUS4"/>
<evidence type="ECO:0000313" key="1">
    <source>
        <dbReference type="EMBL" id="CAD1543914.1"/>
    </source>
</evidence>
<proteinExistence type="predicted"/>
<sequence>MRTFQLLNTLLYPDRAFGVQKELYQYCRPRWVPLRRRLKLDLSEGYEKSYFFSQLSIQVAMNKLNEFKLSQSCRLIHLLNNRTSTPRKSD</sequence>